<feature type="region of interest" description="Disordered" evidence="1">
    <location>
        <begin position="27"/>
        <end position="46"/>
    </location>
</feature>
<dbReference type="GO" id="GO:0051213">
    <property type="term" value="F:dioxygenase activity"/>
    <property type="evidence" value="ECO:0007669"/>
    <property type="project" value="UniProtKB-KW"/>
</dbReference>
<name>A0A135SL45_9PEZI</name>
<reference evidence="2 3" key="1">
    <citation type="submission" date="2014-02" db="EMBL/GenBank/DDBJ databases">
        <title>The genome sequence of Colletotrichum simmondsii CBS122122.</title>
        <authorList>
            <person name="Baroncelli R."/>
            <person name="Thon M.R."/>
        </authorList>
    </citation>
    <scope>NUCLEOTIDE SEQUENCE [LARGE SCALE GENOMIC DNA]</scope>
    <source>
        <strain evidence="2 3">CBS122122</strain>
    </source>
</reference>
<dbReference type="OrthoDB" id="407832at2759"/>
<dbReference type="AlphaFoldDB" id="A0A135SL45"/>
<protein>
    <submittedName>
        <fullName evidence="2">Phytanoyl-CoA dioxygenase family protein</fullName>
    </submittedName>
</protein>
<organism evidence="2 3">
    <name type="scientific">Colletotrichum simmondsii</name>
    <dbReference type="NCBI Taxonomy" id="703756"/>
    <lineage>
        <taxon>Eukaryota</taxon>
        <taxon>Fungi</taxon>
        <taxon>Dikarya</taxon>
        <taxon>Ascomycota</taxon>
        <taxon>Pezizomycotina</taxon>
        <taxon>Sordariomycetes</taxon>
        <taxon>Hypocreomycetidae</taxon>
        <taxon>Glomerellales</taxon>
        <taxon>Glomerellaceae</taxon>
        <taxon>Colletotrichum</taxon>
        <taxon>Colletotrichum acutatum species complex</taxon>
    </lineage>
</organism>
<comment type="caution">
    <text evidence="2">The sequence shown here is derived from an EMBL/GenBank/DDBJ whole genome shotgun (WGS) entry which is preliminary data.</text>
</comment>
<evidence type="ECO:0000256" key="1">
    <source>
        <dbReference type="SAM" id="MobiDB-lite"/>
    </source>
</evidence>
<evidence type="ECO:0000313" key="3">
    <source>
        <dbReference type="Proteomes" id="UP000070328"/>
    </source>
</evidence>
<keyword evidence="2" id="KW-0560">Oxidoreductase</keyword>
<keyword evidence="3" id="KW-1185">Reference proteome</keyword>
<gene>
    <name evidence="2" type="ORF">CSIM01_03038</name>
</gene>
<keyword evidence="2" id="KW-0223">Dioxygenase</keyword>
<dbReference type="EMBL" id="JFBX01000521">
    <property type="protein sequence ID" value="KXH36644.1"/>
    <property type="molecule type" value="Genomic_DNA"/>
</dbReference>
<evidence type="ECO:0000313" key="2">
    <source>
        <dbReference type="EMBL" id="KXH36644.1"/>
    </source>
</evidence>
<dbReference type="Proteomes" id="UP000070328">
    <property type="component" value="Unassembled WGS sequence"/>
</dbReference>
<feature type="compositionally biased region" description="Basic and acidic residues" evidence="1">
    <location>
        <begin position="34"/>
        <end position="43"/>
    </location>
</feature>
<accession>A0A135SL45</accession>
<sequence length="140" mass="15751">MLFRPRVPFTSSNLPSRLRFPLTSRTMASLTPNNHDHDHDHENLPTTPATIHPSQSELLNARLSSRNLELAVRHLHRDGLVVVADVVPHTDLDALNAKMVQDALYLQSLGDKGPFNYNLGNLQQDPPPVAEYFYKSIFTS</sequence>
<proteinExistence type="predicted"/>